<protein>
    <submittedName>
        <fullName evidence="1">Lipoprotein</fullName>
    </submittedName>
</protein>
<sequence>MILIFLHLVLITACVSTVKSSDEVSKTDSFQMTFPDPDPVSDKLASRIPAPSGFVRVEEPTESFASFLNALPLKSAGEPVRYYNDKVKSRRGVYCAVVDLPIGDRDLHQCADAVMRLRAEYLWKHKRYDEIHFNTTSGFRLDYSKWMTGNRLSVKGNECSWVKRKKPSNSYLDFWSYMETVFSYAGTYSLSKELKPTNVSDLKIGDVFIQGGFPGHAVIVVGKATHSATGQKIFLLAQSYMPAQELQILVNPNDPKLSPWYPLNFGERLVTPEWTFKKTDLKRF</sequence>
<dbReference type="InterPro" id="IPR032315">
    <property type="entry name" value="DUF4846"/>
</dbReference>
<dbReference type="KEGG" id="fax:FUAX_08160"/>
<gene>
    <name evidence="1" type="ORF">FUAX_08160</name>
</gene>
<reference evidence="1 2" key="1">
    <citation type="submission" date="2021-12" db="EMBL/GenBank/DDBJ databases">
        <title>Genome sequencing of bacteria with rrn-lacking chromosome and rrn-plasmid.</title>
        <authorList>
            <person name="Anda M."/>
            <person name="Iwasaki W."/>
        </authorList>
    </citation>
    <scope>NUCLEOTIDE SEQUENCE [LARGE SCALE GENOMIC DNA]</scope>
    <source>
        <strain evidence="1 2">DSM 100852</strain>
    </source>
</reference>
<accession>A0AAU9C8R1</accession>
<keyword evidence="2" id="KW-1185">Reference proteome</keyword>
<proteinExistence type="predicted"/>
<organism evidence="1 2">
    <name type="scientific">Fulvitalea axinellae</name>
    <dbReference type="NCBI Taxonomy" id="1182444"/>
    <lineage>
        <taxon>Bacteria</taxon>
        <taxon>Pseudomonadati</taxon>
        <taxon>Bacteroidota</taxon>
        <taxon>Cytophagia</taxon>
        <taxon>Cytophagales</taxon>
        <taxon>Persicobacteraceae</taxon>
        <taxon>Fulvitalea</taxon>
    </lineage>
</organism>
<evidence type="ECO:0000313" key="1">
    <source>
        <dbReference type="EMBL" id="BDD08384.1"/>
    </source>
</evidence>
<name>A0AAU9C8R1_9BACT</name>
<keyword evidence="1" id="KW-0449">Lipoprotein</keyword>
<dbReference type="AlphaFoldDB" id="A0AAU9C8R1"/>
<dbReference type="EMBL" id="AP025314">
    <property type="protein sequence ID" value="BDD08384.1"/>
    <property type="molecule type" value="Genomic_DNA"/>
</dbReference>
<dbReference type="Pfam" id="PF16138">
    <property type="entry name" value="DUF4846"/>
    <property type="match status" value="1"/>
</dbReference>
<evidence type="ECO:0000313" key="2">
    <source>
        <dbReference type="Proteomes" id="UP001348817"/>
    </source>
</evidence>
<dbReference type="Proteomes" id="UP001348817">
    <property type="component" value="Chromosome"/>
</dbReference>